<dbReference type="SUPFAM" id="SSF51984">
    <property type="entry name" value="MurCD N-terminal domain"/>
    <property type="match status" value="1"/>
</dbReference>
<evidence type="ECO:0000313" key="17">
    <source>
        <dbReference type="EMBL" id="OGG47145.1"/>
    </source>
</evidence>
<feature type="domain" description="Mur ligase N-terminal catalytic" evidence="14">
    <location>
        <begin position="1"/>
        <end position="99"/>
    </location>
</feature>
<organism evidence="17 18">
    <name type="scientific">Candidatus Kaiserbacteria bacterium RIFCSPHIGHO2_01_FULL_49_13</name>
    <dbReference type="NCBI Taxonomy" id="1798477"/>
    <lineage>
        <taxon>Bacteria</taxon>
        <taxon>Candidatus Kaiseribacteriota</taxon>
    </lineage>
</organism>
<evidence type="ECO:0000259" key="15">
    <source>
        <dbReference type="Pfam" id="PF02875"/>
    </source>
</evidence>
<keyword evidence="9" id="KW-0133">Cell shape</keyword>
<gene>
    <name evidence="17" type="ORF">A2671_01975</name>
</gene>
<evidence type="ECO:0000256" key="6">
    <source>
        <dbReference type="ARBA" id="ARBA00022618"/>
    </source>
</evidence>
<comment type="subcellular location">
    <subcellularLocation>
        <location evidence="1">Cytoplasm</location>
    </subcellularLocation>
</comment>
<accession>A0A1F6CD16</accession>
<dbReference type="InterPro" id="IPR036615">
    <property type="entry name" value="Mur_ligase_C_dom_sf"/>
</dbReference>
<dbReference type="GO" id="GO:0005737">
    <property type="term" value="C:cytoplasm"/>
    <property type="evidence" value="ECO:0007669"/>
    <property type="project" value="UniProtKB-SubCell"/>
</dbReference>
<evidence type="ECO:0000256" key="13">
    <source>
        <dbReference type="ARBA" id="ARBA00047833"/>
    </source>
</evidence>
<dbReference type="PANTHER" id="PTHR43445">
    <property type="entry name" value="UDP-N-ACETYLMURAMATE--L-ALANINE LIGASE-RELATED"/>
    <property type="match status" value="1"/>
</dbReference>
<dbReference type="InterPro" id="IPR004101">
    <property type="entry name" value="Mur_ligase_C"/>
</dbReference>
<dbReference type="Proteomes" id="UP000178344">
    <property type="component" value="Unassembled WGS sequence"/>
</dbReference>
<dbReference type="PANTHER" id="PTHR43445:SF3">
    <property type="entry name" value="UDP-N-ACETYLMURAMATE--L-ALANINE LIGASE"/>
    <property type="match status" value="1"/>
</dbReference>
<keyword evidence="6" id="KW-0132">Cell division</keyword>
<dbReference type="Pfam" id="PF01225">
    <property type="entry name" value="Mur_ligase"/>
    <property type="match status" value="1"/>
</dbReference>
<keyword evidence="5" id="KW-0436">Ligase</keyword>
<dbReference type="GO" id="GO:0008360">
    <property type="term" value="P:regulation of cell shape"/>
    <property type="evidence" value="ECO:0007669"/>
    <property type="project" value="UniProtKB-KW"/>
</dbReference>
<dbReference type="InterPro" id="IPR013221">
    <property type="entry name" value="Mur_ligase_cen"/>
</dbReference>
<evidence type="ECO:0000256" key="8">
    <source>
        <dbReference type="ARBA" id="ARBA00022840"/>
    </source>
</evidence>
<dbReference type="EMBL" id="MFKQ01000027">
    <property type="protein sequence ID" value="OGG47145.1"/>
    <property type="molecule type" value="Genomic_DNA"/>
</dbReference>
<evidence type="ECO:0000313" key="18">
    <source>
        <dbReference type="Proteomes" id="UP000178344"/>
    </source>
</evidence>
<evidence type="ECO:0000256" key="2">
    <source>
        <dbReference type="ARBA" id="ARBA00004752"/>
    </source>
</evidence>
<evidence type="ECO:0000256" key="12">
    <source>
        <dbReference type="ARBA" id="ARBA00023316"/>
    </source>
</evidence>
<comment type="pathway">
    <text evidence="2">Cell wall biogenesis; peptidoglycan biosynthesis.</text>
</comment>
<keyword evidence="4" id="KW-0963">Cytoplasm</keyword>
<comment type="caution">
    <text evidence="17">The sequence shown here is derived from an EMBL/GenBank/DDBJ whole genome shotgun (WGS) entry which is preliminary data.</text>
</comment>
<dbReference type="Gene3D" id="3.40.1190.10">
    <property type="entry name" value="Mur-like, catalytic domain"/>
    <property type="match status" value="1"/>
</dbReference>
<dbReference type="GO" id="GO:0009252">
    <property type="term" value="P:peptidoglycan biosynthetic process"/>
    <property type="evidence" value="ECO:0007669"/>
    <property type="project" value="UniProtKB-UniPathway"/>
</dbReference>
<evidence type="ECO:0000256" key="1">
    <source>
        <dbReference type="ARBA" id="ARBA00004496"/>
    </source>
</evidence>
<evidence type="ECO:0000256" key="10">
    <source>
        <dbReference type="ARBA" id="ARBA00022984"/>
    </source>
</evidence>
<evidence type="ECO:0000256" key="7">
    <source>
        <dbReference type="ARBA" id="ARBA00022741"/>
    </source>
</evidence>
<dbReference type="InterPro" id="IPR005758">
    <property type="entry name" value="UDP-N-AcMur_Ala_ligase_MurC"/>
</dbReference>
<keyword evidence="7" id="KW-0547">Nucleotide-binding</keyword>
<feature type="non-terminal residue" evidence="17">
    <location>
        <position position="1"/>
    </location>
</feature>
<dbReference type="SUPFAM" id="SSF53623">
    <property type="entry name" value="MurD-like peptide ligases, catalytic domain"/>
    <property type="match status" value="1"/>
</dbReference>
<dbReference type="InterPro" id="IPR036565">
    <property type="entry name" value="Mur-like_cat_sf"/>
</dbReference>
<evidence type="ECO:0000259" key="14">
    <source>
        <dbReference type="Pfam" id="PF01225"/>
    </source>
</evidence>
<evidence type="ECO:0000256" key="3">
    <source>
        <dbReference type="ARBA" id="ARBA00012211"/>
    </source>
</evidence>
<keyword evidence="8" id="KW-0067">ATP-binding</keyword>
<evidence type="ECO:0000256" key="9">
    <source>
        <dbReference type="ARBA" id="ARBA00022960"/>
    </source>
</evidence>
<name>A0A1F6CD16_9BACT</name>
<dbReference type="UniPathway" id="UPA00219"/>
<dbReference type="HAMAP" id="MF_00046">
    <property type="entry name" value="MurC"/>
    <property type="match status" value="1"/>
</dbReference>
<dbReference type="Pfam" id="PF08245">
    <property type="entry name" value="Mur_ligase_M"/>
    <property type="match status" value="1"/>
</dbReference>
<feature type="domain" description="Mur ligase C-terminal" evidence="15">
    <location>
        <begin position="282"/>
        <end position="413"/>
    </location>
</feature>
<protein>
    <recommendedName>
        <fullName evidence="3">UDP-N-acetylmuramate--L-alanine ligase</fullName>
        <ecNumber evidence="3">6.3.2.8</ecNumber>
    </recommendedName>
</protein>
<keyword evidence="12" id="KW-0961">Cell wall biogenesis/degradation</keyword>
<dbReference type="GO" id="GO:0008763">
    <property type="term" value="F:UDP-N-acetylmuramate-L-alanine ligase activity"/>
    <property type="evidence" value="ECO:0007669"/>
    <property type="project" value="UniProtKB-EC"/>
</dbReference>
<evidence type="ECO:0000256" key="4">
    <source>
        <dbReference type="ARBA" id="ARBA00022490"/>
    </source>
</evidence>
<dbReference type="GO" id="GO:0051301">
    <property type="term" value="P:cell division"/>
    <property type="evidence" value="ECO:0007669"/>
    <property type="project" value="UniProtKB-KW"/>
</dbReference>
<evidence type="ECO:0000256" key="11">
    <source>
        <dbReference type="ARBA" id="ARBA00023306"/>
    </source>
</evidence>
<comment type="catalytic activity">
    <reaction evidence="13">
        <text>UDP-N-acetyl-alpha-D-muramate + L-alanine + ATP = UDP-N-acetyl-alpha-D-muramoyl-L-alanine + ADP + phosphate + H(+)</text>
        <dbReference type="Rhea" id="RHEA:23372"/>
        <dbReference type="ChEBI" id="CHEBI:15378"/>
        <dbReference type="ChEBI" id="CHEBI:30616"/>
        <dbReference type="ChEBI" id="CHEBI:43474"/>
        <dbReference type="ChEBI" id="CHEBI:57972"/>
        <dbReference type="ChEBI" id="CHEBI:70757"/>
        <dbReference type="ChEBI" id="CHEBI:83898"/>
        <dbReference type="ChEBI" id="CHEBI:456216"/>
        <dbReference type="EC" id="6.3.2.8"/>
    </reaction>
</comment>
<evidence type="ECO:0000259" key="16">
    <source>
        <dbReference type="Pfam" id="PF08245"/>
    </source>
</evidence>
<sequence>IGIGGIGMSALARMMLGRHWQRKVSGSDLQSSAIIEELQKLGATIAIGQARENIPSETDLVVYTIAIGEDNPELREAKERGIPTLTYPELLGLVSHDYYTIAISGTHGKTTTTGMVAQVLRDCGKEPTVVIGSLLRDQKERGSNFIAGQGKYFIAEACEYKRSFLNLEPTILAITNIDNDHLDYYRDLADIQSAFHELAMKVPEEGFVVASAKDLLLKPVLQGLSAKIIDYTKYVQMPLLRLKLPGLHNQMNAAVALAIADILKIPKTDAVKALESFPGTWRRFEYKGETPEGAHVYDDYGHHPTEIKATLKAARELFPKQKIIAAFQPHLYSRTKILLDDFAKSFSDADEVAVAPIYAAREPEDTTISARVLAERINGYSHNAKAYETLGDISRHFSEVLEKGDVFLTMGAGDIFKIGERIIKAGP</sequence>
<dbReference type="GO" id="GO:0071555">
    <property type="term" value="P:cell wall organization"/>
    <property type="evidence" value="ECO:0007669"/>
    <property type="project" value="UniProtKB-KW"/>
</dbReference>
<dbReference type="InterPro" id="IPR000713">
    <property type="entry name" value="Mur_ligase_N"/>
</dbReference>
<evidence type="ECO:0000256" key="5">
    <source>
        <dbReference type="ARBA" id="ARBA00022598"/>
    </source>
</evidence>
<dbReference type="EC" id="6.3.2.8" evidence="3"/>
<keyword evidence="10" id="KW-0573">Peptidoglycan synthesis</keyword>
<feature type="domain" description="Mur ligase central" evidence="16">
    <location>
        <begin position="103"/>
        <end position="231"/>
    </location>
</feature>
<dbReference type="Pfam" id="PF02875">
    <property type="entry name" value="Mur_ligase_C"/>
    <property type="match status" value="1"/>
</dbReference>
<dbReference type="AlphaFoldDB" id="A0A1F6CD16"/>
<dbReference type="GO" id="GO:0005524">
    <property type="term" value="F:ATP binding"/>
    <property type="evidence" value="ECO:0007669"/>
    <property type="project" value="UniProtKB-KW"/>
</dbReference>
<dbReference type="Gene3D" id="3.90.190.20">
    <property type="entry name" value="Mur ligase, C-terminal domain"/>
    <property type="match status" value="1"/>
</dbReference>
<dbReference type="InterPro" id="IPR050061">
    <property type="entry name" value="MurCDEF_pg_biosynth"/>
</dbReference>
<proteinExistence type="inferred from homology"/>
<reference evidence="17 18" key="1">
    <citation type="journal article" date="2016" name="Nat. Commun.">
        <title>Thousands of microbial genomes shed light on interconnected biogeochemical processes in an aquifer system.</title>
        <authorList>
            <person name="Anantharaman K."/>
            <person name="Brown C.T."/>
            <person name="Hug L.A."/>
            <person name="Sharon I."/>
            <person name="Castelle C.J."/>
            <person name="Probst A.J."/>
            <person name="Thomas B.C."/>
            <person name="Singh A."/>
            <person name="Wilkins M.J."/>
            <person name="Karaoz U."/>
            <person name="Brodie E.L."/>
            <person name="Williams K.H."/>
            <person name="Hubbard S.S."/>
            <person name="Banfield J.F."/>
        </authorList>
    </citation>
    <scope>NUCLEOTIDE SEQUENCE [LARGE SCALE GENOMIC DNA]</scope>
</reference>
<keyword evidence="11" id="KW-0131">Cell cycle</keyword>
<dbReference type="SUPFAM" id="SSF53244">
    <property type="entry name" value="MurD-like peptide ligases, peptide-binding domain"/>
    <property type="match status" value="1"/>
</dbReference>
<dbReference type="Gene3D" id="3.40.50.720">
    <property type="entry name" value="NAD(P)-binding Rossmann-like Domain"/>
    <property type="match status" value="1"/>
</dbReference>